<dbReference type="EMBL" id="BMKF01000003">
    <property type="protein sequence ID" value="GGB80234.1"/>
    <property type="molecule type" value="Genomic_DNA"/>
</dbReference>
<dbReference type="RefSeq" id="WP_084394366.1">
    <property type="nucleotide sequence ID" value="NZ_BMKF01000003.1"/>
</dbReference>
<dbReference type="Gene3D" id="3.40.630.30">
    <property type="match status" value="1"/>
</dbReference>
<dbReference type="SUPFAM" id="SSF55729">
    <property type="entry name" value="Acyl-CoA N-acyltransferases (Nat)"/>
    <property type="match status" value="1"/>
</dbReference>
<dbReference type="Proteomes" id="UP000628854">
    <property type="component" value="Unassembled WGS sequence"/>
</dbReference>
<keyword evidence="3" id="KW-1185">Reference proteome</keyword>
<gene>
    <name evidence="2" type="ORF">GCM10011503_31230</name>
</gene>
<feature type="domain" description="N-acetyltransferase" evidence="1">
    <location>
        <begin position="4"/>
        <end position="148"/>
    </location>
</feature>
<dbReference type="InterPro" id="IPR016181">
    <property type="entry name" value="Acyl_CoA_acyltransferase"/>
</dbReference>
<name>A0ABQ1K0V6_9PROT</name>
<evidence type="ECO:0000313" key="3">
    <source>
        <dbReference type="Proteomes" id="UP000628854"/>
    </source>
</evidence>
<dbReference type="InterPro" id="IPR000182">
    <property type="entry name" value="GNAT_dom"/>
</dbReference>
<dbReference type="Pfam" id="PF00583">
    <property type="entry name" value="Acetyltransf_1"/>
    <property type="match status" value="1"/>
</dbReference>
<dbReference type="CDD" id="cd04301">
    <property type="entry name" value="NAT_SF"/>
    <property type="match status" value="1"/>
</dbReference>
<evidence type="ECO:0000313" key="2">
    <source>
        <dbReference type="EMBL" id="GGB80234.1"/>
    </source>
</evidence>
<accession>A0ABQ1K0V6</accession>
<dbReference type="PROSITE" id="PS51186">
    <property type="entry name" value="GNAT"/>
    <property type="match status" value="1"/>
</dbReference>
<protein>
    <recommendedName>
        <fullName evidence="1">N-acetyltransferase domain-containing protein</fullName>
    </recommendedName>
</protein>
<comment type="caution">
    <text evidence="2">The sequence shown here is derived from an EMBL/GenBank/DDBJ whole genome shotgun (WGS) entry which is preliminary data.</text>
</comment>
<reference evidence="3" key="1">
    <citation type="journal article" date="2019" name="Int. J. Syst. Evol. Microbiol.">
        <title>The Global Catalogue of Microorganisms (GCM) 10K type strain sequencing project: providing services to taxonomists for standard genome sequencing and annotation.</title>
        <authorList>
            <consortium name="The Broad Institute Genomics Platform"/>
            <consortium name="The Broad Institute Genome Sequencing Center for Infectious Disease"/>
            <person name="Wu L."/>
            <person name="Ma J."/>
        </authorList>
    </citation>
    <scope>NUCLEOTIDE SEQUENCE [LARGE SCALE GENOMIC DNA]</scope>
    <source>
        <strain evidence="3">CGMCC 1.15928</strain>
    </source>
</reference>
<organism evidence="2 3">
    <name type="scientific">Henriciella pelagia</name>
    <dbReference type="NCBI Taxonomy" id="1977912"/>
    <lineage>
        <taxon>Bacteria</taxon>
        <taxon>Pseudomonadati</taxon>
        <taxon>Pseudomonadota</taxon>
        <taxon>Alphaproteobacteria</taxon>
        <taxon>Hyphomonadales</taxon>
        <taxon>Hyphomonadaceae</taxon>
        <taxon>Henriciella</taxon>
    </lineage>
</organism>
<sequence>MPLIRLTATDLSEMDEVQHIYETALPPSERKSRDEIHALLERPDYAIVAAKAGTLVTGFSIIYRSEHQPVGLLEYMATRPECRNKGLGQLLFRNALELMGRRIMLVEVEAVTGSGKERSLQLRRQRYYMRLGCILIEGLPYRMPQLNEHAPPPLNLMLHPGRQRFSLSEQILQRWISTIYSDVYGYDGHEDQIDKMIAAWRTATASTGSSIG</sequence>
<proteinExistence type="predicted"/>
<evidence type="ECO:0000259" key="1">
    <source>
        <dbReference type="PROSITE" id="PS51186"/>
    </source>
</evidence>